<organism evidence="1 2">
    <name type="scientific">Naasia lichenicola</name>
    <dbReference type="NCBI Taxonomy" id="2565933"/>
    <lineage>
        <taxon>Bacteria</taxon>
        <taxon>Bacillati</taxon>
        <taxon>Actinomycetota</taxon>
        <taxon>Actinomycetes</taxon>
        <taxon>Micrococcales</taxon>
        <taxon>Microbacteriaceae</taxon>
        <taxon>Naasia</taxon>
    </lineage>
</organism>
<proteinExistence type="predicted"/>
<dbReference type="EMBL" id="SSSM01000004">
    <property type="protein sequence ID" value="THG31113.1"/>
    <property type="molecule type" value="Genomic_DNA"/>
</dbReference>
<gene>
    <name evidence="1" type="ORF">E6C64_09720</name>
</gene>
<evidence type="ECO:0000313" key="1">
    <source>
        <dbReference type="EMBL" id="THG31113.1"/>
    </source>
</evidence>
<name>A0A4S4FKY9_9MICO</name>
<protein>
    <recommendedName>
        <fullName evidence="3">Pilus assembly protein TadE</fullName>
    </recommendedName>
</protein>
<dbReference type="AlphaFoldDB" id="A0A4S4FKY9"/>
<keyword evidence="2" id="KW-1185">Reference proteome</keyword>
<dbReference type="Proteomes" id="UP000309133">
    <property type="component" value="Unassembled WGS sequence"/>
</dbReference>
<reference evidence="1 2" key="1">
    <citation type="submission" date="2019-04" db="EMBL/GenBank/DDBJ databases">
        <authorList>
            <person name="Jiang L."/>
        </authorList>
    </citation>
    <scope>NUCLEOTIDE SEQUENCE [LARGE SCALE GENOMIC DNA]</scope>
    <source>
        <strain evidence="1 2">YIM 131853</strain>
    </source>
</reference>
<evidence type="ECO:0000313" key="2">
    <source>
        <dbReference type="Proteomes" id="UP000309133"/>
    </source>
</evidence>
<accession>A0A4S4FKY9</accession>
<comment type="caution">
    <text evidence="1">The sequence shown here is derived from an EMBL/GenBank/DDBJ whole genome shotgun (WGS) entry which is preliminary data.</text>
</comment>
<sequence>MGLAACLVLIAVLLVPLYRGVVLTRFLAAAADAAALAGADSASGLEAGFPCERAAQSAALSGVRLEECTALDGIVTVTVSGELLGQRLRVEARGGPPVCVWCA</sequence>
<evidence type="ECO:0008006" key="3">
    <source>
        <dbReference type="Google" id="ProtNLM"/>
    </source>
</evidence>